<comment type="caution">
    <text evidence="1">The sequence shown here is derived from an EMBL/GenBank/DDBJ whole genome shotgun (WGS) entry which is preliminary data.</text>
</comment>
<reference evidence="1 2" key="1">
    <citation type="submission" date="2017-10" db="EMBL/GenBank/DDBJ databases">
        <title>Extensive intraspecific genome diversity in a model arbuscular mycorrhizal fungus.</title>
        <authorList>
            <person name="Chen E.C.H."/>
            <person name="Morin E."/>
            <person name="Baudet D."/>
            <person name="Noel J."/>
            <person name="Ndikumana S."/>
            <person name="Charron P."/>
            <person name="St-Onge C."/>
            <person name="Giorgi J."/>
            <person name="Grigoriev I.V."/>
            <person name="Roux C."/>
            <person name="Martin F.M."/>
            <person name="Corradi N."/>
        </authorList>
    </citation>
    <scope>NUCLEOTIDE SEQUENCE [LARGE SCALE GENOMIC DNA]</scope>
    <source>
        <strain evidence="1 2">A1</strain>
    </source>
</reference>
<accession>A0A2N0QNZ8</accession>
<gene>
    <name evidence="1" type="ORF">RhiirA1_480711</name>
</gene>
<dbReference type="VEuPathDB" id="FungiDB:RhiirA1_480711"/>
<evidence type="ECO:0000313" key="1">
    <source>
        <dbReference type="EMBL" id="PKC52774.1"/>
    </source>
</evidence>
<dbReference type="VEuPathDB" id="FungiDB:RhiirFUN_021954"/>
<proteinExistence type="predicted"/>
<dbReference type="EMBL" id="LLXH01005160">
    <property type="protein sequence ID" value="PKC52774.1"/>
    <property type="molecule type" value="Genomic_DNA"/>
</dbReference>
<reference evidence="1 2" key="2">
    <citation type="submission" date="2017-10" db="EMBL/GenBank/DDBJ databases">
        <title>Genome analyses suggest a sexual origin of heterokaryosis in a supposedly ancient asexual fungus.</title>
        <authorList>
            <person name="Corradi N."/>
            <person name="Sedzielewska K."/>
            <person name="Noel J."/>
            <person name="Charron P."/>
            <person name="Farinelli L."/>
            <person name="Marton T."/>
            <person name="Kruger M."/>
            <person name="Pelin A."/>
            <person name="Brachmann A."/>
            <person name="Corradi N."/>
        </authorList>
    </citation>
    <scope>NUCLEOTIDE SEQUENCE [LARGE SCALE GENOMIC DNA]</scope>
    <source>
        <strain evidence="1 2">A1</strain>
    </source>
</reference>
<name>A0A2N0QNZ8_9GLOM</name>
<dbReference type="AlphaFoldDB" id="A0A2N0QNZ8"/>
<evidence type="ECO:0000313" key="2">
    <source>
        <dbReference type="Proteomes" id="UP000232688"/>
    </source>
</evidence>
<protein>
    <submittedName>
        <fullName evidence="1">Uncharacterized protein</fullName>
    </submittedName>
</protein>
<organism evidence="1 2">
    <name type="scientific">Rhizophagus irregularis</name>
    <dbReference type="NCBI Taxonomy" id="588596"/>
    <lineage>
        <taxon>Eukaryota</taxon>
        <taxon>Fungi</taxon>
        <taxon>Fungi incertae sedis</taxon>
        <taxon>Mucoromycota</taxon>
        <taxon>Glomeromycotina</taxon>
        <taxon>Glomeromycetes</taxon>
        <taxon>Glomerales</taxon>
        <taxon>Glomeraceae</taxon>
        <taxon>Rhizophagus</taxon>
    </lineage>
</organism>
<sequence>MREPINTEKFNNLVPKKGTTSLQENLKVMHPILGLTQLQIWAQLDIAEELFSKIFLVNELQWLLWAFGDNMNNKRKKNLIPLILKHLKKGTSFFEEAISKGQIFAV</sequence>
<dbReference type="Proteomes" id="UP000232688">
    <property type="component" value="Unassembled WGS sequence"/>
</dbReference>